<evidence type="ECO:0000313" key="5">
    <source>
        <dbReference type="Proteomes" id="UP000633219"/>
    </source>
</evidence>
<dbReference type="InterPro" id="IPR050832">
    <property type="entry name" value="Bact_Acetyltransf"/>
</dbReference>
<comment type="caution">
    <text evidence="4">The sequence shown here is derived from an EMBL/GenBank/DDBJ whole genome shotgun (WGS) entry which is preliminary data.</text>
</comment>
<feature type="domain" description="N-acetyltransferase" evidence="3">
    <location>
        <begin position="6"/>
        <end position="169"/>
    </location>
</feature>
<reference evidence="4" key="1">
    <citation type="submission" date="2021-01" db="EMBL/GenBank/DDBJ databases">
        <title>Rhizobium sp. strain KVB221 16S ribosomal RNA gene Genome sequencing and assembly.</title>
        <authorList>
            <person name="Kang M."/>
        </authorList>
    </citation>
    <scope>NUCLEOTIDE SEQUENCE</scope>
    <source>
        <strain evidence="4">KVB221</strain>
    </source>
</reference>
<dbReference type="RefSeq" id="WP_201663226.1">
    <property type="nucleotide sequence ID" value="NZ_JAEQNC010000015.1"/>
</dbReference>
<dbReference type="InterPro" id="IPR016181">
    <property type="entry name" value="Acyl_CoA_acyltransferase"/>
</dbReference>
<dbReference type="EMBL" id="JAEQNC010000015">
    <property type="protein sequence ID" value="MBL0374675.1"/>
    <property type="molecule type" value="Genomic_DNA"/>
</dbReference>
<proteinExistence type="predicted"/>
<organism evidence="4 5">
    <name type="scientific">Rhizobium setariae</name>
    <dbReference type="NCBI Taxonomy" id="2801340"/>
    <lineage>
        <taxon>Bacteria</taxon>
        <taxon>Pseudomonadati</taxon>
        <taxon>Pseudomonadota</taxon>
        <taxon>Alphaproteobacteria</taxon>
        <taxon>Hyphomicrobiales</taxon>
        <taxon>Rhizobiaceae</taxon>
        <taxon>Rhizobium/Agrobacterium group</taxon>
        <taxon>Rhizobium</taxon>
    </lineage>
</organism>
<evidence type="ECO:0000259" key="3">
    <source>
        <dbReference type="PROSITE" id="PS51186"/>
    </source>
</evidence>
<keyword evidence="2" id="KW-0012">Acyltransferase</keyword>
<dbReference type="Gene3D" id="3.40.630.30">
    <property type="match status" value="1"/>
</dbReference>
<dbReference type="CDD" id="cd04301">
    <property type="entry name" value="NAT_SF"/>
    <property type="match status" value="1"/>
</dbReference>
<keyword evidence="5" id="KW-1185">Reference proteome</keyword>
<accession>A0A937CMS6</accession>
<dbReference type="Proteomes" id="UP000633219">
    <property type="component" value="Unassembled WGS sequence"/>
</dbReference>
<dbReference type="PANTHER" id="PTHR43877">
    <property type="entry name" value="AMINOALKYLPHOSPHONATE N-ACETYLTRANSFERASE-RELATED-RELATED"/>
    <property type="match status" value="1"/>
</dbReference>
<keyword evidence="1" id="KW-0808">Transferase</keyword>
<dbReference type="Pfam" id="PF00583">
    <property type="entry name" value="Acetyltransf_1"/>
    <property type="match status" value="1"/>
</dbReference>
<evidence type="ECO:0000256" key="1">
    <source>
        <dbReference type="ARBA" id="ARBA00022679"/>
    </source>
</evidence>
<dbReference type="SUPFAM" id="SSF55729">
    <property type="entry name" value="Acyl-CoA N-acyltransferases (Nat)"/>
    <property type="match status" value="1"/>
</dbReference>
<name>A0A937CMS6_9HYPH</name>
<dbReference type="PROSITE" id="PS51186">
    <property type="entry name" value="GNAT"/>
    <property type="match status" value="1"/>
</dbReference>
<dbReference type="GO" id="GO:0016747">
    <property type="term" value="F:acyltransferase activity, transferring groups other than amino-acyl groups"/>
    <property type="evidence" value="ECO:0007669"/>
    <property type="project" value="InterPro"/>
</dbReference>
<gene>
    <name evidence="4" type="ORF">JJB09_21920</name>
</gene>
<dbReference type="InterPro" id="IPR000182">
    <property type="entry name" value="GNAT_dom"/>
</dbReference>
<dbReference type="AlphaFoldDB" id="A0A937CMS6"/>
<sequence>MKTLSIEVRRAEPRDACAVADVHRASWLQAYSGLIPHKSLLAMLEKRGESWWRRAADGPSTLLVVEISGRLVGYATIGINRARALKQEGEIYELYLLPEFQGTGLGGYMFRECRAILRSYGFNGLAAWCLEDSENAVTFFRATGGMDIAEGMEDFGGKSLRKLGFIWPN</sequence>
<protein>
    <submittedName>
        <fullName evidence="4">GNAT family N-acetyltransferase</fullName>
    </submittedName>
</protein>
<evidence type="ECO:0000256" key="2">
    <source>
        <dbReference type="ARBA" id="ARBA00023315"/>
    </source>
</evidence>
<evidence type="ECO:0000313" key="4">
    <source>
        <dbReference type="EMBL" id="MBL0374675.1"/>
    </source>
</evidence>